<dbReference type="AlphaFoldDB" id="H8GTX5"/>
<evidence type="ECO:0000313" key="2">
    <source>
        <dbReference type="Proteomes" id="UP000007575"/>
    </source>
</evidence>
<dbReference type="Proteomes" id="UP000007575">
    <property type="component" value="Chromosome"/>
</dbReference>
<accession>H8GTX5</accession>
<sequence>MSADALQPEELAQALEMIVADIRTGSLSARTQDDFYWTILEADELYDVTREPATYGIGSLSDDIESVRRLLQERDVPGLGLAMIEKVLPVLSNIYHRVYGEPV</sequence>
<dbReference type="OrthoDB" id="5521008at2"/>
<dbReference type="EMBL" id="CP002191">
    <property type="protein sequence ID" value="AFD26615.1"/>
    <property type="molecule type" value="Genomic_DNA"/>
</dbReference>
<dbReference type="PATRIC" id="fig|745776.4.peg.2756"/>
<name>H8GTX5_DEIGI</name>
<dbReference type="KEGG" id="dgo:DGo_CA2688"/>
<evidence type="ECO:0000313" key="1">
    <source>
        <dbReference type="EMBL" id="AFD26615.1"/>
    </source>
</evidence>
<reference evidence="1 2" key="1">
    <citation type="journal article" date="2012" name="PLoS ONE">
        <title>Genome sequence and transcriptome analysis of the radioresistant bacterium Deinococcus gobiensis: insights into the extreme environmental adaptations.</title>
        <authorList>
            <person name="Yuan M."/>
            <person name="Chen M."/>
            <person name="Zhang W."/>
            <person name="Lu W."/>
            <person name="Wang J."/>
            <person name="Yang M."/>
            <person name="Zhao P."/>
            <person name="Tang R."/>
            <person name="Li X."/>
            <person name="Hao Y."/>
            <person name="Zhou Z."/>
            <person name="Zhan Y."/>
            <person name="Yu H."/>
            <person name="Teng C."/>
            <person name="Yan Y."/>
            <person name="Ping S."/>
            <person name="Wang Y."/>
            <person name="Lin M."/>
        </authorList>
    </citation>
    <scope>NUCLEOTIDE SEQUENCE [LARGE SCALE GENOMIC DNA]</scope>
    <source>
        <strain evidence="1 2">I-0</strain>
    </source>
</reference>
<proteinExistence type="predicted"/>
<gene>
    <name evidence="1" type="ordered locus">DGo_CA2688</name>
</gene>
<organism evidence="1 2">
    <name type="scientific">Deinococcus gobiensis (strain DSM 21396 / JCM 16679 / CGMCC 1.7299 / I-0)</name>
    <dbReference type="NCBI Taxonomy" id="745776"/>
    <lineage>
        <taxon>Bacteria</taxon>
        <taxon>Thermotogati</taxon>
        <taxon>Deinococcota</taxon>
        <taxon>Deinococci</taxon>
        <taxon>Deinococcales</taxon>
        <taxon>Deinococcaceae</taxon>
        <taxon>Deinococcus</taxon>
    </lineage>
</organism>
<dbReference type="STRING" id="745776.DGo_CA2688"/>
<keyword evidence="2" id="KW-1185">Reference proteome</keyword>
<dbReference type="HOGENOM" id="CLU_2259131_0_0_0"/>
<dbReference type="RefSeq" id="WP_014686095.1">
    <property type="nucleotide sequence ID" value="NC_017790.1"/>
</dbReference>
<protein>
    <submittedName>
        <fullName evidence="1">Uncharacterized protein</fullName>
    </submittedName>
</protein>